<dbReference type="AlphaFoldDB" id="A0A1H3BQ85"/>
<dbReference type="PIRSF" id="PIRSF004862">
    <property type="entry name" value="FliF"/>
    <property type="match status" value="1"/>
</dbReference>
<comment type="function">
    <text evidence="1 12">The M ring may be actively involved in energy transduction.</text>
</comment>
<evidence type="ECO:0000259" key="15">
    <source>
        <dbReference type="Pfam" id="PF01514"/>
    </source>
</evidence>
<sequence length="602" mass="64298">MADAVMNVPARNPADASEPKKPLLGLAFLSNLSQMSMLRQIGLLVGLAASVAIGFAVVLWSQQPDYRPLYGSLTGMDANQVIEALTTADIPYKIEPNSGALLVKADDVARARIKLAGAGIQQSDGNVGFEILDKEQALGTSQFMEATNYRRGLEGELGRTVASLNNIRAARVHLAIPKSSVFVRDDRKPTASVLVELYPGRSLEPSQVMAIVNLVATSVPELSKSQVTVVDQKGNLLSDQQELSELSMAGKQYDYSRRMETMFTQRVQNILQPVVGNGRYKAEVSADVDFSAVESTSETFNPDQPALRSEQSVNEQRSTSSSSGGVPGALSNQPPGPASAPQQTGQAAAAPAGPIAAGQPLLDANGAQIMDPATGQPMLAPFPADKREQATRNYELDRSVSYTKQQQGRLRRLSVAVVLDDQIKVNPENGEVTHTPWNADELARFTRLVQDAVGFDASRGDSVSVINNAFAPDTGIEAIDIPWYEQTWFSMLMSTLKQLFPALLIMILVWFVLRPVLNNISGGGKGKELGAFGAAGGVAGGLNGGLEGELSDDRVSLGGPQSIMLPSPSEGYDAQLNAIKNLVAEDPGRVAQVVKDWINADE</sequence>
<dbReference type="EMBL" id="FNNU01000004">
    <property type="protein sequence ID" value="SDX43891.1"/>
    <property type="molecule type" value="Genomic_DNA"/>
</dbReference>
<dbReference type="Pfam" id="PF01514">
    <property type="entry name" value="YscJ_FliF"/>
    <property type="match status" value="1"/>
</dbReference>
<organism evidence="17 18">
    <name type="scientific">Pseudomonas kuykendallii</name>
    <dbReference type="NCBI Taxonomy" id="1007099"/>
    <lineage>
        <taxon>Bacteria</taxon>
        <taxon>Pseudomonadati</taxon>
        <taxon>Pseudomonadota</taxon>
        <taxon>Gammaproteobacteria</taxon>
        <taxon>Pseudomonadales</taxon>
        <taxon>Pseudomonadaceae</taxon>
        <taxon>Pseudomonas</taxon>
    </lineage>
</organism>
<keyword evidence="17" id="KW-0282">Flagellum</keyword>
<keyword evidence="7 14" id="KW-0812">Transmembrane</keyword>
<evidence type="ECO:0000256" key="11">
    <source>
        <dbReference type="ARBA" id="ARBA00025936"/>
    </source>
</evidence>
<dbReference type="InterPro" id="IPR000067">
    <property type="entry name" value="FlgMring_FliF"/>
</dbReference>
<evidence type="ECO:0000256" key="3">
    <source>
        <dbReference type="ARBA" id="ARBA00004651"/>
    </source>
</evidence>
<dbReference type="PANTHER" id="PTHR30046">
    <property type="entry name" value="FLAGELLAR M-RING PROTEIN"/>
    <property type="match status" value="1"/>
</dbReference>
<evidence type="ECO:0000256" key="5">
    <source>
        <dbReference type="ARBA" id="ARBA00017949"/>
    </source>
</evidence>
<feature type="region of interest" description="Disordered" evidence="13">
    <location>
        <begin position="295"/>
        <end position="359"/>
    </location>
</feature>
<dbReference type="InterPro" id="IPR013556">
    <property type="entry name" value="Flag_M-ring_C"/>
</dbReference>
<gene>
    <name evidence="17" type="ORF">SAMN05216287_2924</name>
</gene>
<dbReference type="OrthoDB" id="8554211at2"/>
<evidence type="ECO:0000256" key="13">
    <source>
        <dbReference type="SAM" id="MobiDB-lite"/>
    </source>
</evidence>
<evidence type="ECO:0000256" key="14">
    <source>
        <dbReference type="SAM" id="Phobius"/>
    </source>
</evidence>
<comment type="similarity">
    <text evidence="4 12">Belongs to the FliF family.</text>
</comment>
<evidence type="ECO:0000256" key="7">
    <source>
        <dbReference type="ARBA" id="ARBA00022692"/>
    </source>
</evidence>
<evidence type="ECO:0000313" key="18">
    <source>
        <dbReference type="Proteomes" id="UP000243778"/>
    </source>
</evidence>
<evidence type="ECO:0000256" key="9">
    <source>
        <dbReference type="ARBA" id="ARBA00023136"/>
    </source>
</evidence>
<dbReference type="PRINTS" id="PR01009">
    <property type="entry name" value="FLGMRINGFLIF"/>
</dbReference>
<evidence type="ECO:0000256" key="10">
    <source>
        <dbReference type="ARBA" id="ARBA00023143"/>
    </source>
</evidence>
<evidence type="ECO:0000256" key="12">
    <source>
        <dbReference type="PIRNR" id="PIRNR004862"/>
    </source>
</evidence>
<dbReference type="InterPro" id="IPR043427">
    <property type="entry name" value="YscJ/FliF"/>
</dbReference>
<dbReference type="GO" id="GO:0071973">
    <property type="term" value="P:bacterial-type flagellum-dependent cell motility"/>
    <property type="evidence" value="ECO:0007669"/>
    <property type="project" value="InterPro"/>
</dbReference>
<comment type="subcellular location">
    <subcellularLocation>
        <location evidence="2 12">Bacterial flagellum basal body</location>
    </subcellularLocation>
    <subcellularLocation>
        <location evidence="3">Cell membrane</location>
        <topology evidence="3">Multi-pass membrane protein</topology>
    </subcellularLocation>
</comment>
<keyword evidence="18" id="KW-1185">Reference proteome</keyword>
<dbReference type="GO" id="GO:0005886">
    <property type="term" value="C:plasma membrane"/>
    <property type="evidence" value="ECO:0007669"/>
    <property type="project" value="UniProtKB-SubCell"/>
</dbReference>
<evidence type="ECO:0000256" key="2">
    <source>
        <dbReference type="ARBA" id="ARBA00004117"/>
    </source>
</evidence>
<keyword evidence="9 14" id="KW-0472">Membrane</keyword>
<keyword evidence="17" id="KW-0969">Cilium</keyword>
<evidence type="ECO:0000256" key="8">
    <source>
        <dbReference type="ARBA" id="ARBA00022989"/>
    </source>
</evidence>
<dbReference type="GO" id="GO:0003774">
    <property type="term" value="F:cytoskeletal motor activity"/>
    <property type="evidence" value="ECO:0007669"/>
    <property type="project" value="InterPro"/>
</dbReference>
<feature type="compositionally biased region" description="Low complexity" evidence="13">
    <location>
        <begin position="339"/>
        <end position="359"/>
    </location>
</feature>
<evidence type="ECO:0000259" key="16">
    <source>
        <dbReference type="Pfam" id="PF08345"/>
    </source>
</evidence>
<protein>
    <recommendedName>
        <fullName evidence="5 12">Flagellar M-ring protein</fullName>
    </recommendedName>
</protein>
<dbReference type="GO" id="GO:0009431">
    <property type="term" value="C:bacterial-type flagellum basal body, MS ring"/>
    <property type="evidence" value="ECO:0007669"/>
    <property type="project" value="InterPro"/>
</dbReference>
<feature type="domain" description="Flagellar M-ring N-terminal" evidence="15">
    <location>
        <begin position="62"/>
        <end position="238"/>
    </location>
</feature>
<dbReference type="Pfam" id="PF08345">
    <property type="entry name" value="YscJ_FliF_C"/>
    <property type="match status" value="1"/>
</dbReference>
<keyword evidence="17" id="KW-0966">Cell projection</keyword>
<dbReference type="InterPro" id="IPR006182">
    <property type="entry name" value="FliF_N_dom"/>
</dbReference>
<feature type="transmembrane region" description="Helical" evidence="14">
    <location>
        <begin position="41"/>
        <end position="60"/>
    </location>
</feature>
<feature type="domain" description="Flagellar M-ring C-terminal" evidence="16">
    <location>
        <begin position="271"/>
        <end position="470"/>
    </location>
</feature>
<feature type="transmembrane region" description="Helical" evidence="14">
    <location>
        <begin position="499"/>
        <end position="517"/>
    </location>
</feature>
<dbReference type="STRING" id="1007099.SAMN05216287_2924"/>
<feature type="compositionally biased region" description="Polar residues" evidence="13">
    <location>
        <begin position="309"/>
        <end position="324"/>
    </location>
</feature>
<keyword evidence="8 14" id="KW-1133">Transmembrane helix</keyword>
<proteinExistence type="inferred from homology"/>
<comment type="subunit">
    <text evidence="11">The basal body constitutes a major portion of the flagellar organelle and consists of four rings (L,P,S, and M) mounted on a central rod. The M ring is integral to the inner membrane of the cell and may be connected to the flagellar rod via the S ring. The S (supramembrane ring) lies just distal to the M ring. The L and P rings lie in the outer membrane and the periplasmic space, respectively.</text>
</comment>
<accession>A0A1H3BQ85</accession>
<dbReference type="Gene3D" id="3.30.300.30">
    <property type="match status" value="1"/>
</dbReference>
<evidence type="ECO:0000256" key="4">
    <source>
        <dbReference type="ARBA" id="ARBA00007971"/>
    </source>
</evidence>
<dbReference type="PANTHER" id="PTHR30046:SF0">
    <property type="entry name" value="FLAGELLAR M-RING PROTEIN"/>
    <property type="match status" value="1"/>
</dbReference>
<dbReference type="NCBIfam" id="TIGR00206">
    <property type="entry name" value="fliF"/>
    <property type="match status" value="1"/>
</dbReference>
<dbReference type="Proteomes" id="UP000243778">
    <property type="component" value="Unassembled WGS sequence"/>
</dbReference>
<name>A0A1H3BQ85_9PSED</name>
<dbReference type="InterPro" id="IPR045851">
    <property type="entry name" value="AMP-bd_C_sf"/>
</dbReference>
<keyword evidence="10 12" id="KW-0975">Bacterial flagellum</keyword>
<evidence type="ECO:0000256" key="1">
    <source>
        <dbReference type="ARBA" id="ARBA00003820"/>
    </source>
</evidence>
<evidence type="ECO:0000256" key="6">
    <source>
        <dbReference type="ARBA" id="ARBA00022475"/>
    </source>
</evidence>
<reference evidence="18" key="1">
    <citation type="submission" date="2016-10" db="EMBL/GenBank/DDBJ databases">
        <authorList>
            <person name="Varghese N."/>
            <person name="Submissions S."/>
        </authorList>
    </citation>
    <scope>NUCLEOTIDE SEQUENCE [LARGE SCALE GENOMIC DNA]</scope>
    <source>
        <strain evidence="18">NRRL B-59562</strain>
    </source>
</reference>
<keyword evidence="6" id="KW-1003">Cell membrane</keyword>
<evidence type="ECO:0000313" key="17">
    <source>
        <dbReference type="EMBL" id="SDX43891.1"/>
    </source>
</evidence>
<dbReference type="RefSeq" id="WP_090229592.1">
    <property type="nucleotide sequence ID" value="NZ_FNNU01000004.1"/>
</dbReference>